<evidence type="ECO:0000256" key="1">
    <source>
        <dbReference type="ARBA" id="ARBA00006484"/>
    </source>
</evidence>
<dbReference type="PANTHER" id="PTHR43669">
    <property type="entry name" value="5-KETO-D-GLUCONATE 5-REDUCTASE"/>
    <property type="match status" value="1"/>
</dbReference>
<dbReference type="Pfam" id="PF13561">
    <property type="entry name" value="adh_short_C2"/>
    <property type="match status" value="1"/>
</dbReference>
<dbReference type="PANTHER" id="PTHR43669:SF3">
    <property type="entry name" value="ALCOHOL DEHYDROGENASE, PUTATIVE (AFU_ORTHOLOGUE AFUA_3G03445)-RELATED"/>
    <property type="match status" value="1"/>
</dbReference>
<dbReference type="Proteomes" id="UP000575068">
    <property type="component" value="Unassembled WGS sequence"/>
</dbReference>
<dbReference type="InterPro" id="IPR036291">
    <property type="entry name" value="NAD(P)-bd_dom_sf"/>
</dbReference>
<protein>
    <submittedName>
        <fullName evidence="3">NAD(P)-dependent dehydrogenase (Short-subunit alcohol dehydrogenase family)</fullName>
    </submittedName>
</protein>
<evidence type="ECO:0000256" key="2">
    <source>
        <dbReference type="ARBA" id="ARBA00023002"/>
    </source>
</evidence>
<gene>
    <name evidence="3" type="ORF">HNQ99_001743</name>
</gene>
<evidence type="ECO:0000313" key="3">
    <source>
        <dbReference type="EMBL" id="MBB4641434.1"/>
    </source>
</evidence>
<name>A0A840HVI3_9SPHN</name>
<dbReference type="RefSeq" id="WP_184475254.1">
    <property type="nucleotide sequence ID" value="NZ_JACHOV010000006.1"/>
</dbReference>
<comment type="caution">
    <text evidence="3">The sequence shown here is derived from an EMBL/GenBank/DDBJ whole genome shotgun (WGS) entry which is preliminary data.</text>
</comment>
<organism evidence="3 4">
    <name type="scientific">Rhizorhapis suberifaciens</name>
    <name type="common">corky root of lettuce</name>
    <dbReference type="NCBI Taxonomy" id="13656"/>
    <lineage>
        <taxon>Bacteria</taxon>
        <taxon>Pseudomonadati</taxon>
        <taxon>Pseudomonadota</taxon>
        <taxon>Alphaproteobacteria</taxon>
        <taxon>Sphingomonadales</taxon>
        <taxon>Sphingomonadaceae</taxon>
        <taxon>Rhizorhapis</taxon>
    </lineage>
</organism>
<proteinExistence type="inferred from homology"/>
<sequence length="130" mass="13830">MVAQTCDLASEIDIAALTQTAIERFGRLDVAVNAGAMPLGGTVANTPPEDAMRSMEVNYLGSVHFVQHMAAAMETGGSIILLSSLASTHVMEHVYSYACAKAAVDCLVRYAALEYTYGNEEDHGRRSDSG</sequence>
<dbReference type="PRINTS" id="PR00081">
    <property type="entry name" value="GDHRDH"/>
</dbReference>
<dbReference type="AlphaFoldDB" id="A0A840HVI3"/>
<dbReference type="GO" id="GO:0016491">
    <property type="term" value="F:oxidoreductase activity"/>
    <property type="evidence" value="ECO:0007669"/>
    <property type="project" value="UniProtKB-KW"/>
</dbReference>
<keyword evidence="2" id="KW-0560">Oxidoreductase</keyword>
<dbReference type="CDD" id="cd05233">
    <property type="entry name" value="SDR_c"/>
    <property type="match status" value="1"/>
</dbReference>
<keyword evidence="4" id="KW-1185">Reference proteome</keyword>
<comment type="similarity">
    <text evidence="1">Belongs to the short-chain dehydrogenases/reductases (SDR) family.</text>
</comment>
<reference evidence="3 4" key="1">
    <citation type="submission" date="2020-08" db="EMBL/GenBank/DDBJ databases">
        <title>Genomic Encyclopedia of Type Strains, Phase IV (KMG-IV): sequencing the most valuable type-strain genomes for metagenomic binning, comparative biology and taxonomic classification.</title>
        <authorList>
            <person name="Goeker M."/>
        </authorList>
    </citation>
    <scope>NUCLEOTIDE SEQUENCE [LARGE SCALE GENOMIC DNA]</scope>
    <source>
        <strain evidence="3 4">DSM 7465</strain>
    </source>
</reference>
<accession>A0A840HVI3</accession>
<dbReference type="EMBL" id="JACHOV010000006">
    <property type="protein sequence ID" value="MBB4641434.1"/>
    <property type="molecule type" value="Genomic_DNA"/>
</dbReference>
<dbReference type="Gene3D" id="3.40.50.720">
    <property type="entry name" value="NAD(P)-binding Rossmann-like Domain"/>
    <property type="match status" value="1"/>
</dbReference>
<dbReference type="SUPFAM" id="SSF51735">
    <property type="entry name" value="NAD(P)-binding Rossmann-fold domains"/>
    <property type="match status" value="1"/>
</dbReference>
<dbReference type="InterPro" id="IPR002347">
    <property type="entry name" value="SDR_fam"/>
</dbReference>
<evidence type="ECO:0000313" key="4">
    <source>
        <dbReference type="Proteomes" id="UP000575068"/>
    </source>
</evidence>